<protein>
    <submittedName>
        <fullName evidence="2">Uncharacterized protein</fullName>
    </submittedName>
</protein>
<dbReference type="AlphaFoldDB" id="M3YA19"/>
<feature type="compositionally biased region" description="Basic and acidic residues" evidence="1">
    <location>
        <begin position="19"/>
        <end position="31"/>
    </location>
</feature>
<dbReference type="HOGENOM" id="CLU_2276562_0_0_1"/>
<name>M3YA19_MUSPF</name>
<evidence type="ECO:0000256" key="1">
    <source>
        <dbReference type="SAM" id="MobiDB-lite"/>
    </source>
</evidence>
<proteinExistence type="predicted"/>
<accession>M3YA19</accession>
<dbReference type="EMBL" id="AEYP01035152">
    <property type="status" value="NOT_ANNOTATED_CDS"/>
    <property type="molecule type" value="Genomic_DNA"/>
</dbReference>
<feature type="region of interest" description="Disordered" evidence="1">
    <location>
        <begin position="1"/>
        <end position="102"/>
    </location>
</feature>
<reference evidence="2" key="1">
    <citation type="submission" date="2024-06" db="UniProtKB">
        <authorList>
            <consortium name="Ensembl"/>
        </authorList>
    </citation>
    <scope>IDENTIFICATION</scope>
</reference>
<sequence>MAKMRGPEPEDWCPPRRGRGTDTEERLREDGAETGGGLEPPGARRGGRGPSVKPPGGSESSLDLRLWPPRWEGGLAKSWGDTGLGGTARPRRLGKKRSGEQR</sequence>
<organism evidence="2">
    <name type="scientific">Mustela putorius furo</name>
    <name type="common">European domestic ferret</name>
    <name type="synonym">Mustela furo</name>
    <dbReference type="NCBI Taxonomy" id="9669"/>
    <lineage>
        <taxon>Eukaryota</taxon>
        <taxon>Metazoa</taxon>
        <taxon>Chordata</taxon>
        <taxon>Craniata</taxon>
        <taxon>Vertebrata</taxon>
        <taxon>Euteleostomi</taxon>
        <taxon>Mammalia</taxon>
        <taxon>Eutheria</taxon>
        <taxon>Laurasiatheria</taxon>
        <taxon>Carnivora</taxon>
        <taxon>Caniformia</taxon>
        <taxon>Musteloidea</taxon>
        <taxon>Mustelidae</taxon>
        <taxon>Mustelinae</taxon>
        <taxon>Mustela</taxon>
    </lineage>
</organism>
<dbReference type="InParanoid" id="M3YA19"/>
<evidence type="ECO:0000313" key="2">
    <source>
        <dbReference type="Ensembl" id="ENSMPUP00000008176.1"/>
    </source>
</evidence>
<dbReference type="Ensembl" id="ENSMPUT00000008305.1">
    <property type="protein sequence ID" value="ENSMPUP00000008176.1"/>
    <property type="gene ID" value="ENSMPUG00000008236.1"/>
</dbReference>